<proteinExistence type="predicted"/>
<name>A0A559T255_SERFO</name>
<gene>
    <name evidence="1" type="ORF">FHU10_1132</name>
</gene>
<dbReference type="AlphaFoldDB" id="A0A559T255"/>
<reference evidence="1" key="2">
    <citation type="submission" date="2019-08" db="EMBL/GenBank/DDBJ databases">
        <title>Investigation of anaerobic lignin degradation for improved lignocellulosic biofuels.</title>
        <authorList>
            <person name="Deangelis K.PhD."/>
        </authorList>
    </citation>
    <scope>NUCLEOTIDE SEQUENCE [LARGE SCALE GENOMIC DNA]</scope>
    <source>
        <strain evidence="1">128R</strain>
    </source>
</reference>
<organism evidence="1">
    <name type="scientific">Serratia fonticola</name>
    <dbReference type="NCBI Taxonomy" id="47917"/>
    <lineage>
        <taxon>Bacteria</taxon>
        <taxon>Pseudomonadati</taxon>
        <taxon>Pseudomonadota</taxon>
        <taxon>Gammaproteobacteria</taxon>
        <taxon>Enterobacterales</taxon>
        <taxon>Yersiniaceae</taxon>
        <taxon>Serratia</taxon>
    </lineage>
</organism>
<accession>A0A559T255</accession>
<dbReference type="EMBL" id="VISQ01000001">
    <property type="protein sequence ID" value="TVZ68680.1"/>
    <property type="molecule type" value="Genomic_DNA"/>
</dbReference>
<reference evidence="1" key="1">
    <citation type="submission" date="2019-06" db="EMBL/GenBank/DDBJ databases">
        <authorList>
            <person name="Deangelis K."/>
            <person name="Huntemann M."/>
            <person name="Clum A."/>
            <person name="Pillay M."/>
            <person name="Palaniappan K."/>
            <person name="Varghese N."/>
            <person name="Mikhailova N."/>
            <person name="Stamatis D."/>
            <person name="Reddy T."/>
            <person name="Daum C."/>
            <person name="Shapiro N."/>
            <person name="Ivanova N."/>
            <person name="Kyrpides N."/>
            <person name="Woyke T."/>
        </authorList>
    </citation>
    <scope>NUCLEOTIDE SEQUENCE [LARGE SCALE GENOMIC DNA]</scope>
    <source>
        <strain evidence="1">128R</strain>
    </source>
</reference>
<evidence type="ECO:0000313" key="1">
    <source>
        <dbReference type="EMBL" id="TVZ68680.1"/>
    </source>
</evidence>
<comment type="caution">
    <text evidence="1">The sequence shown here is derived from an EMBL/GenBank/DDBJ whole genome shotgun (WGS) entry which is preliminary data.</text>
</comment>
<protein>
    <submittedName>
        <fullName evidence="1">Uncharacterized protein</fullName>
    </submittedName>
</protein>
<sequence>MAADKNASEFPHWLVKSTITQKHFLYRDVAKSRSYIQWISRCSQAASLSIPRSLLKSNDWGGQMQPTTLQLERPRGSPLLFQLPELSA</sequence>